<evidence type="ECO:0000313" key="1">
    <source>
        <dbReference type="EMBL" id="MDX5991743.1"/>
    </source>
</evidence>
<protein>
    <recommendedName>
        <fullName evidence="3">Fungal N-terminal domain-containing protein</fullName>
    </recommendedName>
</protein>
<dbReference type="EMBL" id="JAWXXP010000001">
    <property type="protein sequence ID" value="MDX5991743.1"/>
    <property type="molecule type" value="Genomic_DNA"/>
</dbReference>
<reference evidence="1 2" key="1">
    <citation type="submission" date="2023-11" db="EMBL/GenBank/DDBJ databases">
        <title>MicrobeMod: A computational toolkit for identifying prokaryotic methylation and restriction-modification with nanopore sequencing.</title>
        <authorList>
            <person name="Crits-Christoph A."/>
            <person name="Kang S.C."/>
            <person name="Lee H."/>
            <person name="Ostrov N."/>
        </authorList>
    </citation>
    <scope>NUCLEOTIDE SEQUENCE [LARGE SCALE GENOMIC DNA]</scope>
    <source>
        <strain evidence="1 2">ATCC BAA-571</strain>
    </source>
</reference>
<name>A0ABU4PVT3_9GAMM</name>
<gene>
    <name evidence="1" type="ORF">SIM71_06720</name>
</gene>
<dbReference type="Pfam" id="PF15956">
    <property type="entry name" value="DUF4760"/>
    <property type="match status" value="1"/>
</dbReference>
<dbReference type="InterPro" id="IPR031876">
    <property type="entry name" value="DUF4760"/>
</dbReference>
<comment type="caution">
    <text evidence="1">The sequence shown here is derived from an EMBL/GenBank/DDBJ whole genome shotgun (WGS) entry which is preliminary data.</text>
</comment>
<evidence type="ECO:0008006" key="3">
    <source>
        <dbReference type="Google" id="ProtNLM"/>
    </source>
</evidence>
<organism evidence="1 2">
    <name type="scientific">Ectopseudomonas alcaliphila</name>
    <dbReference type="NCBI Taxonomy" id="101564"/>
    <lineage>
        <taxon>Bacteria</taxon>
        <taxon>Pseudomonadati</taxon>
        <taxon>Pseudomonadota</taxon>
        <taxon>Gammaproteobacteria</taxon>
        <taxon>Pseudomonadales</taxon>
        <taxon>Pseudomonadaceae</taxon>
        <taxon>Ectopseudomonas</taxon>
    </lineage>
</organism>
<accession>A0ABU4PVT3</accession>
<evidence type="ECO:0000313" key="2">
    <source>
        <dbReference type="Proteomes" id="UP001278050"/>
    </source>
</evidence>
<sequence>MEAIHVMAMASSLGAALSGLATATAVYVAYKVHQSQKLLAQRQLLIPLWDHMATLTKINHLDPVTPDIIKVVNTLELVALCCEGGMIDEGVIKRTFRDQFTDHYESVMKCQIVPGFDHGGDTLLKQNRAATQFYRSLEAERLSQDSIKKL</sequence>
<dbReference type="RefSeq" id="WP_074675474.1">
    <property type="nucleotide sequence ID" value="NZ_CBCSET010000001.1"/>
</dbReference>
<proteinExistence type="predicted"/>
<dbReference type="Proteomes" id="UP001278050">
    <property type="component" value="Unassembled WGS sequence"/>
</dbReference>
<keyword evidence="2" id="KW-1185">Reference proteome</keyword>